<proteinExistence type="predicted"/>
<gene>
    <name evidence="2" type="ORF">H310_08124</name>
</gene>
<reference evidence="2" key="1">
    <citation type="submission" date="2013-12" db="EMBL/GenBank/DDBJ databases">
        <title>The Genome Sequence of Aphanomyces invadans NJM9701.</title>
        <authorList>
            <consortium name="The Broad Institute Genomics Platform"/>
            <person name="Russ C."/>
            <person name="Tyler B."/>
            <person name="van West P."/>
            <person name="Dieguez-Uribeondo J."/>
            <person name="Young S.K."/>
            <person name="Zeng Q."/>
            <person name="Gargeya S."/>
            <person name="Fitzgerald M."/>
            <person name="Abouelleil A."/>
            <person name="Alvarado L."/>
            <person name="Chapman S.B."/>
            <person name="Gainer-Dewar J."/>
            <person name="Goldberg J."/>
            <person name="Griggs A."/>
            <person name="Gujja S."/>
            <person name="Hansen M."/>
            <person name="Howarth C."/>
            <person name="Imamovic A."/>
            <person name="Ireland A."/>
            <person name="Larimer J."/>
            <person name="McCowan C."/>
            <person name="Murphy C."/>
            <person name="Pearson M."/>
            <person name="Poon T.W."/>
            <person name="Priest M."/>
            <person name="Roberts A."/>
            <person name="Saif S."/>
            <person name="Shea T."/>
            <person name="Sykes S."/>
            <person name="Wortman J."/>
            <person name="Nusbaum C."/>
            <person name="Birren B."/>
        </authorList>
    </citation>
    <scope>NUCLEOTIDE SEQUENCE [LARGE SCALE GENOMIC DNA]</scope>
    <source>
        <strain evidence="2">NJM9701</strain>
    </source>
</reference>
<protein>
    <submittedName>
        <fullName evidence="2">Uncharacterized protein</fullName>
    </submittedName>
</protein>
<sequence length="119" mass="12872">MRGCGEGACGGQNAAPLPPLTVSIVRSGLPACCQTCETAWAHLESLRQPSTTASSRVRSIWPLPLVMRMVNTTLRLSLHARMHMQISAFDILNVGTFGKVSSARPGHSPRRQKDCSPNF</sequence>
<dbReference type="VEuPathDB" id="FungiDB:H310_08124"/>
<dbReference type="AlphaFoldDB" id="A0A024U1H6"/>
<dbReference type="GeneID" id="20085174"/>
<name>A0A024U1H6_9STRA</name>
<accession>A0A024U1H6</accession>
<dbReference type="RefSeq" id="XP_008871988.1">
    <property type="nucleotide sequence ID" value="XM_008873766.1"/>
</dbReference>
<feature type="region of interest" description="Disordered" evidence="1">
    <location>
        <begin position="100"/>
        <end position="119"/>
    </location>
</feature>
<evidence type="ECO:0000313" key="2">
    <source>
        <dbReference type="EMBL" id="ETV99432.1"/>
    </source>
</evidence>
<dbReference type="EMBL" id="KI913967">
    <property type="protein sequence ID" value="ETV99432.1"/>
    <property type="molecule type" value="Genomic_DNA"/>
</dbReference>
<evidence type="ECO:0000256" key="1">
    <source>
        <dbReference type="SAM" id="MobiDB-lite"/>
    </source>
</evidence>
<organism evidence="2">
    <name type="scientific">Aphanomyces invadans</name>
    <dbReference type="NCBI Taxonomy" id="157072"/>
    <lineage>
        <taxon>Eukaryota</taxon>
        <taxon>Sar</taxon>
        <taxon>Stramenopiles</taxon>
        <taxon>Oomycota</taxon>
        <taxon>Saprolegniomycetes</taxon>
        <taxon>Saprolegniales</taxon>
        <taxon>Verrucalvaceae</taxon>
        <taxon>Aphanomyces</taxon>
    </lineage>
</organism>